<dbReference type="RefSeq" id="WP_069381483.1">
    <property type="nucleotide sequence ID" value="NZ_CP017141.1"/>
</dbReference>
<keyword evidence="6" id="KW-1185">Reference proteome</keyword>
<evidence type="ECO:0000256" key="1">
    <source>
        <dbReference type="ARBA" id="ARBA00023015"/>
    </source>
</evidence>
<evidence type="ECO:0000259" key="4">
    <source>
        <dbReference type="PROSITE" id="PS51118"/>
    </source>
</evidence>
<evidence type="ECO:0000313" key="5">
    <source>
        <dbReference type="EMBL" id="AOM79821.1"/>
    </source>
</evidence>
<sequence length="124" mass="14386">MRKESSTNNINEKRLRELCGTSYALSIIGGRWKPTIICRLMYGKVRYGELRDSIVGISERMLVQQLRELEKDGILKRIVHAQVPPKVEYELTEDGLSMQPMLSKMSEWGNNHKAKYQKMEEEVA</sequence>
<dbReference type="AlphaFoldDB" id="A0A1D7QMD3"/>
<keyword evidence="3" id="KW-0804">Transcription</keyword>
<dbReference type="InterPro" id="IPR036388">
    <property type="entry name" value="WH-like_DNA-bd_sf"/>
</dbReference>
<reference evidence="5 6" key="1">
    <citation type="submission" date="2016-08" db="EMBL/GenBank/DDBJ databases">
        <authorList>
            <person name="Seilhamer J.J."/>
        </authorList>
    </citation>
    <scope>NUCLEOTIDE SEQUENCE [LARGE SCALE GENOMIC DNA]</scope>
    <source>
        <strain evidence="5 6">DX4</strain>
    </source>
</reference>
<dbReference type="InterPro" id="IPR036390">
    <property type="entry name" value="WH_DNA-bd_sf"/>
</dbReference>
<dbReference type="PANTHER" id="PTHR33204">
    <property type="entry name" value="TRANSCRIPTIONAL REGULATOR, MARR FAMILY"/>
    <property type="match status" value="1"/>
</dbReference>
<proteinExistence type="predicted"/>
<dbReference type="KEGG" id="psty:BFS30_23250"/>
<keyword evidence="2" id="KW-0238">DNA-binding</keyword>
<feature type="domain" description="HTH hxlR-type" evidence="4">
    <location>
        <begin position="19"/>
        <end position="117"/>
    </location>
</feature>
<dbReference type="Pfam" id="PF01638">
    <property type="entry name" value="HxlR"/>
    <property type="match status" value="1"/>
</dbReference>
<dbReference type="EMBL" id="CP017141">
    <property type="protein sequence ID" value="AOM79821.1"/>
    <property type="molecule type" value="Genomic_DNA"/>
</dbReference>
<keyword evidence="1" id="KW-0805">Transcription regulation</keyword>
<evidence type="ECO:0000256" key="3">
    <source>
        <dbReference type="ARBA" id="ARBA00023163"/>
    </source>
</evidence>
<accession>A0A1D7QMD3</accession>
<organism evidence="5 6">
    <name type="scientific">Pedobacter steynii</name>
    <dbReference type="NCBI Taxonomy" id="430522"/>
    <lineage>
        <taxon>Bacteria</taxon>
        <taxon>Pseudomonadati</taxon>
        <taxon>Bacteroidota</taxon>
        <taxon>Sphingobacteriia</taxon>
        <taxon>Sphingobacteriales</taxon>
        <taxon>Sphingobacteriaceae</taxon>
        <taxon>Pedobacter</taxon>
    </lineage>
</organism>
<dbReference type="InterPro" id="IPR002577">
    <property type="entry name" value="HTH_HxlR"/>
</dbReference>
<dbReference type="Proteomes" id="UP000094313">
    <property type="component" value="Chromosome"/>
</dbReference>
<dbReference type="PANTHER" id="PTHR33204:SF29">
    <property type="entry name" value="TRANSCRIPTIONAL REGULATOR"/>
    <property type="match status" value="1"/>
</dbReference>
<name>A0A1D7QMD3_9SPHI</name>
<evidence type="ECO:0000313" key="6">
    <source>
        <dbReference type="Proteomes" id="UP000094313"/>
    </source>
</evidence>
<dbReference type="Gene3D" id="1.10.10.10">
    <property type="entry name" value="Winged helix-like DNA-binding domain superfamily/Winged helix DNA-binding domain"/>
    <property type="match status" value="1"/>
</dbReference>
<protein>
    <submittedName>
        <fullName evidence="5">Transcriptional regulator</fullName>
    </submittedName>
</protein>
<dbReference type="SUPFAM" id="SSF46785">
    <property type="entry name" value="Winged helix' DNA-binding domain"/>
    <property type="match status" value="1"/>
</dbReference>
<dbReference type="PROSITE" id="PS51118">
    <property type="entry name" value="HTH_HXLR"/>
    <property type="match status" value="1"/>
</dbReference>
<dbReference type="OrthoDB" id="7678715at2"/>
<evidence type="ECO:0000256" key="2">
    <source>
        <dbReference type="ARBA" id="ARBA00023125"/>
    </source>
</evidence>
<gene>
    <name evidence="5" type="ORF">BFS30_23250</name>
</gene>
<dbReference type="GO" id="GO:0003677">
    <property type="term" value="F:DNA binding"/>
    <property type="evidence" value="ECO:0007669"/>
    <property type="project" value="UniProtKB-KW"/>
</dbReference>